<dbReference type="EMBL" id="ML743660">
    <property type="protein sequence ID" value="KAE8131431.1"/>
    <property type="molecule type" value="Genomic_DNA"/>
</dbReference>
<proteinExistence type="predicted"/>
<protein>
    <submittedName>
        <fullName evidence="2">Uncharacterized protein</fullName>
    </submittedName>
</protein>
<keyword evidence="3" id="KW-1185">Reference proteome</keyword>
<gene>
    <name evidence="2" type="ORF">BDV38DRAFT_264353</name>
</gene>
<reference evidence="2 3" key="1">
    <citation type="submission" date="2019-04" db="EMBL/GenBank/DDBJ databases">
        <title>Friends and foes A comparative genomics study of 23 Aspergillus species from section Flavi.</title>
        <authorList>
            <consortium name="DOE Joint Genome Institute"/>
            <person name="Kjaerbolling I."/>
            <person name="Vesth T."/>
            <person name="Frisvad J.C."/>
            <person name="Nybo J.L."/>
            <person name="Theobald S."/>
            <person name="Kildgaard S."/>
            <person name="Isbrandt T."/>
            <person name="Kuo A."/>
            <person name="Sato A."/>
            <person name="Lyhne E.K."/>
            <person name="Kogle M.E."/>
            <person name="Wiebenga A."/>
            <person name="Kun R.S."/>
            <person name="Lubbers R.J."/>
            <person name="Makela M.R."/>
            <person name="Barry K."/>
            <person name="Chovatia M."/>
            <person name="Clum A."/>
            <person name="Daum C."/>
            <person name="Haridas S."/>
            <person name="He G."/>
            <person name="LaButti K."/>
            <person name="Lipzen A."/>
            <person name="Mondo S."/>
            <person name="Riley R."/>
            <person name="Salamov A."/>
            <person name="Simmons B.A."/>
            <person name="Magnuson J.K."/>
            <person name="Henrissat B."/>
            <person name="Mortensen U.H."/>
            <person name="Larsen T.O."/>
            <person name="Devries R.P."/>
            <person name="Grigoriev I.V."/>
            <person name="Machida M."/>
            <person name="Baker S.E."/>
            <person name="Andersen M.R."/>
        </authorList>
    </citation>
    <scope>NUCLEOTIDE SEQUENCE [LARGE SCALE GENOMIC DNA]</scope>
    <source>
        <strain evidence="2 3">CBS 117625</strain>
    </source>
</reference>
<dbReference type="RefSeq" id="XP_031907494.1">
    <property type="nucleotide sequence ID" value="XM_032056274.1"/>
</dbReference>
<sequence>MINSSPSIITYTFSSASSSSSHSFPYREATSLPLTLSALLCSHSQGKKQRTILPRFLPRGNCLLVYNHYPLINLTPLAFLLYHLYIFSL</sequence>
<keyword evidence="1" id="KW-0472">Membrane</keyword>
<evidence type="ECO:0000313" key="2">
    <source>
        <dbReference type="EMBL" id="KAE8131431.1"/>
    </source>
</evidence>
<keyword evidence="1" id="KW-1133">Transmembrane helix</keyword>
<dbReference type="Proteomes" id="UP000325672">
    <property type="component" value="Unassembled WGS sequence"/>
</dbReference>
<name>A0A5N6SCP9_ASPPS</name>
<feature type="transmembrane region" description="Helical" evidence="1">
    <location>
        <begin position="68"/>
        <end position="87"/>
    </location>
</feature>
<dbReference type="AlphaFoldDB" id="A0A5N6SCP9"/>
<evidence type="ECO:0000256" key="1">
    <source>
        <dbReference type="SAM" id="Phobius"/>
    </source>
</evidence>
<dbReference type="GeneID" id="43640484"/>
<evidence type="ECO:0000313" key="3">
    <source>
        <dbReference type="Proteomes" id="UP000325672"/>
    </source>
</evidence>
<organism evidence="2 3">
    <name type="scientific">Aspergillus pseudotamarii</name>
    <dbReference type="NCBI Taxonomy" id="132259"/>
    <lineage>
        <taxon>Eukaryota</taxon>
        <taxon>Fungi</taxon>
        <taxon>Dikarya</taxon>
        <taxon>Ascomycota</taxon>
        <taxon>Pezizomycotina</taxon>
        <taxon>Eurotiomycetes</taxon>
        <taxon>Eurotiomycetidae</taxon>
        <taxon>Eurotiales</taxon>
        <taxon>Aspergillaceae</taxon>
        <taxon>Aspergillus</taxon>
        <taxon>Aspergillus subgen. Circumdati</taxon>
    </lineage>
</organism>
<accession>A0A5N6SCP9</accession>
<keyword evidence="1" id="KW-0812">Transmembrane</keyword>